<organism evidence="2 3">
    <name type="scientific">Clonostachys solani</name>
    <dbReference type="NCBI Taxonomy" id="160281"/>
    <lineage>
        <taxon>Eukaryota</taxon>
        <taxon>Fungi</taxon>
        <taxon>Dikarya</taxon>
        <taxon>Ascomycota</taxon>
        <taxon>Pezizomycotina</taxon>
        <taxon>Sordariomycetes</taxon>
        <taxon>Hypocreomycetidae</taxon>
        <taxon>Hypocreales</taxon>
        <taxon>Bionectriaceae</taxon>
        <taxon>Clonostachys</taxon>
    </lineage>
</organism>
<dbReference type="Pfam" id="PF07993">
    <property type="entry name" value="NAD_binding_4"/>
    <property type="match status" value="1"/>
</dbReference>
<dbReference type="Proteomes" id="UP000775872">
    <property type="component" value="Unassembled WGS sequence"/>
</dbReference>
<dbReference type="InterPro" id="IPR013120">
    <property type="entry name" value="FAR_NAD-bd"/>
</dbReference>
<gene>
    <name evidence="2" type="ORF">CSOL1703_00009511</name>
</gene>
<feature type="domain" description="Thioester reductase (TE)" evidence="1">
    <location>
        <begin position="1"/>
        <end position="65"/>
    </location>
</feature>
<dbReference type="EMBL" id="CABFOC020000003">
    <property type="protein sequence ID" value="CAH0043620.1"/>
    <property type="molecule type" value="Genomic_DNA"/>
</dbReference>
<dbReference type="Gene3D" id="3.40.50.720">
    <property type="entry name" value="NAD(P)-binding Rossmann-like Domain"/>
    <property type="match status" value="1"/>
</dbReference>
<evidence type="ECO:0000313" key="2">
    <source>
        <dbReference type="EMBL" id="CAH0043620.1"/>
    </source>
</evidence>
<keyword evidence="3" id="KW-1185">Reference proteome</keyword>
<evidence type="ECO:0000313" key="3">
    <source>
        <dbReference type="Proteomes" id="UP000775872"/>
    </source>
</evidence>
<reference evidence="2" key="1">
    <citation type="submission" date="2021-10" db="EMBL/GenBank/DDBJ databases">
        <authorList>
            <person name="Piombo E."/>
        </authorList>
    </citation>
    <scope>NUCLEOTIDE SEQUENCE</scope>
</reference>
<feature type="non-terminal residue" evidence="2">
    <location>
        <position position="1"/>
    </location>
</feature>
<sequence length="264" mass="28421">LCAVGKPKRFAFVSSTSTLDTDFYVNLSNKDGKAVMEADDLEGSLKGLATGYGQSKWASEYLSQMTTWSVYRRDLPDISNTVNAVPVTRVSRIVVAATFHLSGATKESLAVAQVTGHPRVTMNDWIGALEVYGYNAPLIPYSEWSAKVKNYVNDAAEKEKHALLPLFHFVVGNLPGNSIALELDDANALGALDLYVEKQGAQGDSQASSNINIQVLGTYLKYLVTIGFLPGPSRENGGQPLPKLDGDLSQVLTSSQFGGRSARS</sequence>
<dbReference type="SUPFAM" id="SSF51735">
    <property type="entry name" value="NAD(P)-binding Rossmann-fold domains"/>
    <property type="match status" value="1"/>
</dbReference>
<dbReference type="AlphaFoldDB" id="A0A9N9W7Q4"/>
<comment type="caution">
    <text evidence="2">The sequence shown here is derived from an EMBL/GenBank/DDBJ whole genome shotgun (WGS) entry which is preliminary data.</text>
</comment>
<evidence type="ECO:0000259" key="1">
    <source>
        <dbReference type="Pfam" id="PF07993"/>
    </source>
</evidence>
<dbReference type="InterPro" id="IPR036291">
    <property type="entry name" value="NAD(P)-bd_dom_sf"/>
</dbReference>
<accession>A0A9N9W7Q4</accession>
<protein>
    <recommendedName>
        <fullName evidence="1">Thioester reductase (TE) domain-containing protein</fullName>
    </recommendedName>
</protein>
<name>A0A9N9W7Q4_9HYPO</name>
<dbReference type="OrthoDB" id="329835at2759"/>
<proteinExistence type="predicted"/>